<name>A0A075AT73_ROZAC</name>
<dbReference type="SMART" id="SM01368">
    <property type="entry name" value="RB_A"/>
    <property type="match status" value="1"/>
</dbReference>
<dbReference type="GO" id="GO:0000977">
    <property type="term" value="F:RNA polymerase II transcription regulatory region sequence-specific DNA binding"/>
    <property type="evidence" value="ECO:0007669"/>
    <property type="project" value="TreeGrafter"/>
</dbReference>
<dbReference type="PANTHER" id="PTHR13742">
    <property type="entry name" value="RETINOBLASTOMA-ASSOCIATED PROTEIN RB -RELATED"/>
    <property type="match status" value="1"/>
</dbReference>
<evidence type="ECO:0000313" key="4">
    <source>
        <dbReference type="Proteomes" id="UP000030755"/>
    </source>
</evidence>
<evidence type="ECO:0000256" key="1">
    <source>
        <dbReference type="SAM" id="MobiDB-lite"/>
    </source>
</evidence>
<dbReference type="InterPro" id="IPR036915">
    <property type="entry name" value="Cyclin-like_sf"/>
</dbReference>
<accession>A0A075AT73</accession>
<dbReference type="InterPro" id="IPR002719">
    <property type="entry name" value="RB_B"/>
</dbReference>
<dbReference type="GO" id="GO:0005667">
    <property type="term" value="C:transcription regulator complex"/>
    <property type="evidence" value="ECO:0007669"/>
    <property type="project" value="TreeGrafter"/>
</dbReference>
<protein>
    <submittedName>
        <fullName evidence="3">Retinoblastoma-associated protein, A-box domain-containing protein</fullName>
    </submittedName>
</protein>
<dbReference type="GO" id="GO:2000134">
    <property type="term" value="P:negative regulation of G1/S transition of mitotic cell cycle"/>
    <property type="evidence" value="ECO:0007669"/>
    <property type="project" value="TreeGrafter"/>
</dbReference>
<dbReference type="InterPro" id="IPR028309">
    <property type="entry name" value="RB_fam"/>
</dbReference>
<dbReference type="HOGENOM" id="CLU_554490_0_0_1"/>
<dbReference type="CDD" id="cd20548">
    <property type="entry name" value="CYCLIN_RB-like"/>
    <property type="match status" value="1"/>
</dbReference>
<dbReference type="InterPro" id="IPR002720">
    <property type="entry name" value="RB_A"/>
</dbReference>
<dbReference type="PANTHER" id="PTHR13742:SF17">
    <property type="entry name" value="RE32990P-RELATED"/>
    <property type="match status" value="1"/>
</dbReference>
<dbReference type="Gene3D" id="1.10.472.10">
    <property type="entry name" value="Cyclin-like"/>
    <property type="match status" value="2"/>
</dbReference>
<dbReference type="EMBL" id="KE561054">
    <property type="protein sequence ID" value="EPZ33476.1"/>
    <property type="molecule type" value="Genomic_DNA"/>
</dbReference>
<gene>
    <name evidence="3" type="ORF">O9G_001227</name>
</gene>
<dbReference type="OrthoDB" id="2139771at2759"/>
<dbReference type="GO" id="GO:0030154">
    <property type="term" value="P:cell differentiation"/>
    <property type="evidence" value="ECO:0007669"/>
    <property type="project" value="TreeGrafter"/>
</dbReference>
<dbReference type="Pfam" id="PF01857">
    <property type="entry name" value="RB_B"/>
    <property type="match status" value="1"/>
</dbReference>
<organism evidence="3 4">
    <name type="scientific">Rozella allomycis (strain CSF55)</name>
    <dbReference type="NCBI Taxonomy" id="988480"/>
    <lineage>
        <taxon>Eukaryota</taxon>
        <taxon>Fungi</taxon>
        <taxon>Fungi incertae sedis</taxon>
        <taxon>Cryptomycota</taxon>
        <taxon>Cryptomycota incertae sedis</taxon>
        <taxon>Rozella</taxon>
    </lineage>
</organism>
<dbReference type="Pfam" id="PF01858">
    <property type="entry name" value="RB_A"/>
    <property type="match status" value="1"/>
</dbReference>
<feature type="domain" description="Retinoblastoma-associated protein A-box" evidence="2">
    <location>
        <begin position="33"/>
        <end position="225"/>
    </location>
</feature>
<dbReference type="AlphaFoldDB" id="A0A075AT73"/>
<dbReference type="Proteomes" id="UP000030755">
    <property type="component" value="Unassembled WGS sequence"/>
</dbReference>
<dbReference type="GO" id="GO:0006357">
    <property type="term" value="P:regulation of transcription by RNA polymerase II"/>
    <property type="evidence" value="ECO:0007669"/>
    <property type="project" value="InterPro"/>
</dbReference>
<dbReference type="STRING" id="988480.A0A075AT73"/>
<keyword evidence="4" id="KW-1185">Reference proteome</keyword>
<reference evidence="3 4" key="1">
    <citation type="journal article" date="2013" name="Curr. Biol.">
        <title>Shared signatures of parasitism and phylogenomics unite Cryptomycota and microsporidia.</title>
        <authorList>
            <person name="James T.Y."/>
            <person name="Pelin A."/>
            <person name="Bonen L."/>
            <person name="Ahrendt S."/>
            <person name="Sain D."/>
            <person name="Corradi N."/>
            <person name="Stajich J.E."/>
        </authorList>
    </citation>
    <scope>NUCLEOTIDE SEQUENCE [LARGE SCALE GENOMIC DNA]</scope>
    <source>
        <strain evidence="3 4">CSF55</strain>
    </source>
</reference>
<proteinExistence type="predicted"/>
<dbReference type="SUPFAM" id="SSF47954">
    <property type="entry name" value="Cyclin-like"/>
    <property type="match status" value="2"/>
</dbReference>
<sequence>MRIDARKFINPPSTPPKRESSECFSGFQSMPSTPLSARWINKAKTHVLIPDMGGCQNRIHEIIDQGQDFPSIRLDEFFNHCSPNPSSLISSLVYSVKDKLKDTLPMVNIAIKLYFHLLESMVLAESERCGKNNFSAWLNDKTFHCSLLAICSEIVRFVFEVQPLSTADIFKVCEITCIDYIVLVEMVIKCESNFPWIVIKRLKEIEERSLESTIWDDKSPFYSIMTAEDLSKENSSTKKALAVISQVVPALYGEAITRHQNNQQIDANKPTRTQLFRLLWLRLQFWTIGLALDKEVVQGAWDVIIYIVENESRLTILKNRHLDQILICIVYGVCKILNCEKSFKEILCLYKDQPQFQDSTYRCVYMGPNEPSVDIIRFYNTIFIPTLKPIIYGLRPQLAGFKSSISEFSRNNKIPLFRSLESPRRISVSHNIYLSPMKSNRALQFNHAARAIMSPSGMFNGSSPLRQMTPRTKLLYGNHEPEIIKAARKLEF</sequence>
<dbReference type="GO" id="GO:0000785">
    <property type="term" value="C:chromatin"/>
    <property type="evidence" value="ECO:0007669"/>
    <property type="project" value="TreeGrafter"/>
</dbReference>
<dbReference type="GO" id="GO:0005634">
    <property type="term" value="C:nucleus"/>
    <property type="evidence" value="ECO:0007669"/>
    <property type="project" value="InterPro"/>
</dbReference>
<evidence type="ECO:0000313" key="3">
    <source>
        <dbReference type="EMBL" id="EPZ33476.1"/>
    </source>
</evidence>
<evidence type="ECO:0000259" key="2">
    <source>
        <dbReference type="SMART" id="SM01368"/>
    </source>
</evidence>
<feature type="region of interest" description="Disordered" evidence="1">
    <location>
        <begin position="1"/>
        <end position="25"/>
    </location>
</feature>